<dbReference type="InterPro" id="IPR000863">
    <property type="entry name" value="Sulfotransferase_dom"/>
</dbReference>
<organism evidence="2 3">
    <name type="scientific">Virgibacillus siamensis</name>
    <dbReference type="NCBI Taxonomy" id="480071"/>
    <lineage>
        <taxon>Bacteria</taxon>
        <taxon>Bacillati</taxon>
        <taxon>Bacillota</taxon>
        <taxon>Bacilli</taxon>
        <taxon>Bacillales</taxon>
        <taxon>Bacillaceae</taxon>
        <taxon>Virgibacillus</taxon>
    </lineage>
</organism>
<feature type="domain" description="Sulfotransferase" evidence="1">
    <location>
        <begin position="35"/>
        <end position="255"/>
    </location>
</feature>
<protein>
    <recommendedName>
        <fullName evidence="1">Sulfotransferase domain-containing protein</fullName>
    </recommendedName>
</protein>
<sequence>MGSYRSIKNKIFNKSKAINHTFIFELKRYKYENVILLLGSGRSGTTWISNIINYRNDYRYVFEPFNTRTSNTLKKHFNYLHYLNYDNSDSNAYKIISDIIHGKVNNVWVNSFNRRINSKEILIKDIRANLMAYYIYNHFTEIPIVFVIRHPLAVTYSKMKLNWDTHLDLYLSQNELIANHLFDQKDYIKFINEKGTKFQKHIVMWCIENYVPLNQFQLNDIHFTFYENLIFSPKKEFERLFNYLNKEFNDEIFRILKTPSPVARTESSLFTGQSMITSWEGKYSNEEKNQAMDILKKFNLEQLYTSDSLGDYNTLKKILSNS</sequence>
<gene>
    <name evidence="2" type="ORF">GCM10009001_24540</name>
</gene>
<proteinExistence type="predicted"/>
<keyword evidence="3" id="KW-1185">Reference proteome</keyword>
<dbReference type="EMBL" id="BAAADS010000017">
    <property type="protein sequence ID" value="GAA0606393.1"/>
    <property type="molecule type" value="Genomic_DNA"/>
</dbReference>
<dbReference type="InterPro" id="IPR027417">
    <property type="entry name" value="P-loop_NTPase"/>
</dbReference>
<evidence type="ECO:0000313" key="2">
    <source>
        <dbReference type="EMBL" id="GAA0606393.1"/>
    </source>
</evidence>
<comment type="caution">
    <text evidence="2">The sequence shown here is derived from an EMBL/GenBank/DDBJ whole genome shotgun (WGS) entry which is preliminary data.</text>
</comment>
<dbReference type="Proteomes" id="UP001500866">
    <property type="component" value="Unassembled WGS sequence"/>
</dbReference>
<dbReference type="Gene3D" id="3.40.50.300">
    <property type="entry name" value="P-loop containing nucleotide triphosphate hydrolases"/>
    <property type="match status" value="1"/>
</dbReference>
<dbReference type="Pfam" id="PF00685">
    <property type="entry name" value="Sulfotransfer_1"/>
    <property type="match status" value="1"/>
</dbReference>
<reference evidence="2 3" key="1">
    <citation type="journal article" date="2019" name="Int. J. Syst. Evol. Microbiol.">
        <title>The Global Catalogue of Microorganisms (GCM) 10K type strain sequencing project: providing services to taxonomists for standard genome sequencing and annotation.</title>
        <authorList>
            <consortium name="The Broad Institute Genomics Platform"/>
            <consortium name="The Broad Institute Genome Sequencing Center for Infectious Disease"/>
            <person name="Wu L."/>
            <person name="Ma J."/>
        </authorList>
    </citation>
    <scope>NUCLEOTIDE SEQUENCE [LARGE SCALE GENOMIC DNA]</scope>
    <source>
        <strain evidence="2 3">JCM 15395</strain>
    </source>
</reference>
<name>A0ABN1G8X1_9BACI</name>
<accession>A0ABN1G8X1</accession>
<evidence type="ECO:0000313" key="3">
    <source>
        <dbReference type="Proteomes" id="UP001500866"/>
    </source>
</evidence>
<dbReference type="SUPFAM" id="SSF52540">
    <property type="entry name" value="P-loop containing nucleoside triphosphate hydrolases"/>
    <property type="match status" value="1"/>
</dbReference>
<dbReference type="RefSeq" id="WP_343813493.1">
    <property type="nucleotide sequence ID" value="NZ_BAAADS010000017.1"/>
</dbReference>
<evidence type="ECO:0000259" key="1">
    <source>
        <dbReference type="Pfam" id="PF00685"/>
    </source>
</evidence>